<gene>
    <name evidence="2" type="ORF">MM59RIKEN_10170</name>
</gene>
<organism evidence="2 3">
    <name type="scientific">Pusillibacter faecalis</name>
    <dbReference type="NCBI Taxonomy" id="2714358"/>
    <lineage>
        <taxon>Bacteria</taxon>
        <taxon>Bacillati</taxon>
        <taxon>Bacillota</taxon>
        <taxon>Clostridia</taxon>
        <taxon>Eubacteriales</taxon>
        <taxon>Oscillospiraceae</taxon>
        <taxon>Pusillibacter</taxon>
    </lineage>
</organism>
<evidence type="ECO:0000313" key="2">
    <source>
        <dbReference type="EMBL" id="BCK83698.1"/>
    </source>
</evidence>
<dbReference type="Proteomes" id="UP000679848">
    <property type="component" value="Chromosome"/>
</dbReference>
<dbReference type="EMBL" id="AP023420">
    <property type="protein sequence ID" value="BCK83698.1"/>
    <property type="molecule type" value="Genomic_DNA"/>
</dbReference>
<dbReference type="RefSeq" id="WP_213542835.1">
    <property type="nucleotide sequence ID" value="NZ_AP023420.1"/>
</dbReference>
<dbReference type="KEGG" id="pfaa:MM59RIKEN_10170"/>
<protein>
    <recommendedName>
        <fullName evidence="4">2-hydroxyglutaryl-CoA dehydratase</fullName>
    </recommendedName>
</protein>
<feature type="region of interest" description="Disordered" evidence="1">
    <location>
        <begin position="418"/>
        <end position="445"/>
    </location>
</feature>
<dbReference type="PANTHER" id="PTHR32329">
    <property type="entry name" value="BIFUNCTIONAL PROTEIN [INCLUDES 2-HYDROXYACYL-COA DEHYDRATASE (N-TER) AND ITS ACTIVATOR DOMAIN (C_TERM)-RELATED"/>
    <property type="match status" value="1"/>
</dbReference>
<dbReference type="AlphaFoldDB" id="A0A810Q5W4"/>
<evidence type="ECO:0000313" key="3">
    <source>
        <dbReference type="Proteomes" id="UP000679848"/>
    </source>
</evidence>
<feature type="compositionally biased region" description="Low complexity" evidence="1">
    <location>
        <begin position="421"/>
        <end position="432"/>
    </location>
</feature>
<reference evidence="2" key="1">
    <citation type="submission" date="2020-09" db="EMBL/GenBank/DDBJ databases">
        <title>New species isolated from human feces.</title>
        <authorList>
            <person name="Kitahara M."/>
            <person name="Shigeno Y."/>
            <person name="Shime M."/>
            <person name="Matsumoto Y."/>
            <person name="Nakamura S."/>
            <person name="Motooka D."/>
            <person name="Fukuoka S."/>
            <person name="Nishikawa H."/>
            <person name="Benno Y."/>
        </authorList>
    </citation>
    <scope>NUCLEOTIDE SEQUENCE</scope>
    <source>
        <strain evidence="2">MM59</strain>
    </source>
</reference>
<name>A0A810Q5W4_9FIRM</name>
<proteinExistence type="predicted"/>
<dbReference type="PANTHER" id="PTHR32329:SF4">
    <property type="entry name" value="ACTIVATOR OF 2-HYDROXYACYL-COA DEHYDRATASE"/>
    <property type="match status" value="1"/>
</dbReference>
<evidence type="ECO:0008006" key="4">
    <source>
        <dbReference type="Google" id="ProtNLM"/>
    </source>
</evidence>
<dbReference type="InterPro" id="IPR051805">
    <property type="entry name" value="Dehydratase_Activator_Redct"/>
</dbReference>
<evidence type="ECO:0000256" key="1">
    <source>
        <dbReference type="SAM" id="MobiDB-lite"/>
    </source>
</evidence>
<sequence>MNTDYTNYPKFTPEMKKTHTILIPNMAPVQFRILAAVMRQAGYRCELLENCGSQVCELGLKYVHNDTCYPALLVIGQFLDALGSGKYDLDHTALIITQTGGGCRASNYIHLLRKALVKAGYPQVPVVSLNFSGLEKDSGFPITLPLVRRMLAAVYYGDLLVALRAQTEPYEMAQGTAEARQEKWLDTICGWIGDNRGCSGGEIRTAMREMAADFAAIPVHRTPKVKVGVVGEIYVKHSPLGNNDLEKFLASQGCEVNIPGLMGMIQYSTYNLSETARLYGGTVLEKMGSGVGLKYIEQMESAMIRALKENGFHAPLPFRELTKLADGIIGRGNKMGEGWLLTAEMVELVRAGYENIVCAQPFGCLPNHICGKGMINRIRELYPQANITPIDYDPGATRVNQENRIKLMLAVARERLEERAAPQQPEAAPARGGARRERTAQALPV</sequence>
<keyword evidence="3" id="KW-1185">Reference proteome</keyword>
<accession>A0A810Q5W4</accession>